<comment type="caution">
    <text evidence="2">The sequence shown here is derived from an EMBL/GenBank/DDBJ whole genome shotgun (WGS) entry which is preliminary data.</text>
</comment>
<gene>
    <name evidence="2" type="ORF">WICPIJ_000561</name>
</gene>
<reference evidence="2" key="1">
    <citation type="journal article" date="2021" name="Open Biol.">
        <title>Shared evolutionary footprints suggest mitochondrial oxidative damage underlies multiple complex I losses in fungi.</title>
        <authorList>
            <person name="Schikora-Tamarit M.A."/>
            <person name="Marcet-Houben M."/>
            <person name="Nosek J."/>
            <person name="Gabaldon T."/>
        </authorList>
    </citation>
    <scope>NUCLEOTIDE SEQUENCE</scope>
    <source>
        <strain evidence="2">CBS2887</strain>
    </source>
</reference>
<dbReference type="Proteomes" id="UP000774326">
    <property type="component" value="Unassembled WGS sequence"/>
</dbReference>
<protein>
    <submittedName>
        <fullName evidence="2">Uncharacterized protein</fullName>
    </submittedName>
</protein>
<feature type="region of interest" description="Disordered" evidence="1">
    <location>
        <begin position="1"/>
        <end position="27"/>
    </location>
</feature>
<organism evidence="2 3">
    <name type="scientific">Wickerhamomyces pijperi</name>
    <name type="common">Yeast</name>
    <name type="synonym">Pichia pijperi</name>
    <dbReference type="NCBI Taxonomy" id="599730"/>
    <lineage>
        <taxon>Eukaryota</taxon>
        <taxon>Fungi</taxon>
        <taxon>Dikarya</taxon>
        <taxon>Ascomycota</taxon>
        <taxon>Saccharomycotina</taxon>
        <taxon>Saccharomycetes</taxon>
        <taxon>Phaffomycetales</taxon>
        <taxon>Wickerhamomycetaceae</taxon>
        <taxon>Wickerhamomyces</taxon>
    </lineage>
</organism>
<dbReference type="EMBL" id="JAEUBG010000347">
    <property type="protein sequence ID" value="KAH3688422.1"/>
    <property type="molecule type" value="Genomic_DNA"/>
</dbReference>
<accession>A0A9P8QG12</accession>
<evidence type="ECO:0000313" key="3">
    <source>
        <dbReference type="Proteomes" id="UP000774326"/>
    </source>
</evidence>
<reference evidence="2" key="2">
    <citation type="submission" date="2021-01" db="EMBL/GenBank/DDBJ databases">
        <authorList>
            <person name="Schikora-Tamarit M.A."/>
        </authorList>
    </citation>
    <scope>NUCLEOTIDE SEQUENCE</scope>
    <source>
        <strain evidence="2">CBS2887</strain>
    </source>
</reference>
<proteinExistence type="predicted"/>
<keyword evidence="3" id="KW-1185">Reference proteome</keyword>
<sequence>MVSNLGSKRFVDQNSSNPYTGHESNLSTNLRNHDISSTEFFQLIQDITLRGSFNHRRNRDPAVVVDWRHSWTASAWCYGQQLGQVVSWSIVGTKNVSLGSKDTFDSGLELLD</sequence>
<evidence type="ECO:0000256" key="1">
    <source>
        <dbReference type="SAM" id="MobiDB-lite"/>
    </source>
</evidence>
<name>A0A9P8QG12_WICPI</name>
<evidence type="ECO:0000313" key="2">
    <source>
        <dbReference type="EMBL" id="KAH3688422.1"/>
    </source>
</evidence>
<dbReference type="AlphaFoldDB" id="A0A9P8QG12"/>